<dbReference type="Pfam" id="PF01454">
    <property type="entry name" value="MAGE"/>
    <property type="match status" value="1"/>
</dbReference>
<dbReference type="PANTHER" id="PTHR11736:SF14">
    <property type="entry name" value="NSE3 HOMOLOG, SMC5-SMC6 COMPLEX COMPONENT"/>
    <property type="match status" value="1"/>
</dbReference>
<dbReference type="AlphaFoldDB" id="A0A1A5ZUN0"/>
<dbReference type="Gene3D" id="1.10.10.1210">
    <property type="entry name" value="MAGE homology domain, winged helix WH2 motif"/>
    <property type="match status" value="1"/>
</dbReference>
<feature type="region of interest" description="Disordered" evidence="1">
    <location>
        <begin position="1"/>
        <end position="63"/>
    </location>
</feature>
<name>A0A1A5ZUN0_9TREE</name>
<reference evidence="3" key="1">
    <citation type="submission" date="2013-07" db="EMBL/GenBank/DDBJ databases">
        <title>The Genome Sequence of Cryptococcus dejecticola CBS10117.</title>
        <authorList>
            <consortium name="The Broad Institute Genome Sequencing Platform"/>
            <person name="Cuomo C."/>
            <person name="Litvintseva A."/>
            <person name="Chen Y."/>
            <person name="Heitman J."/>
            <person name="Sun S."/>
            <person name="Springer D."/>
            <person name="Dromer F."/>
            <person name="Young S.K."/>
            <person name="Zeng Q."/>
            <person name="Gargeya S."/>
            <person name="Fitzgerald M."/>
            <person name="Abouelleil A."/>
            <person name="Alvarado L."/>
            <person name="Berlin A.M."/>
            <person name="Chapman S.B."/>
            <person name="Dewar J."/>
            <person name="Goldberg J."/>
            <person name="Griggs A."/>
            <person name="Gujja S."/>
            <person name="Hansen M."/>
            <person name="Howarth C."/>
            <person name="Imamovic A."/>
            <person name="Larimer J."/>
            <person name="McCowan C."/>
            <person name="Murphy C."/>
            <person name="Pearson M."/>
            <person name="Priest M."/>
            <person name="Roberts A."/>
            <person name="Saif S."/>
            <person name="Shea T."/>
            <person name="Sykes S."/>
            <person name="Wortman J."/>
            <person name="Nusbaum C."/>
            <person name="Birren B."/>
        </authorList>
    </citation>
    <scope>NUCLEOTIDE SEQUENCE [LARGE SCALE GENOMIC DNA]</scope>
    <source>
        <strain evidence="3">CBS 10117</strain>
    </source>
</reference>
<protein>
    <recommendedName>
        <fullName evidence="2">MAGE domain-containing protein</fullName>
    </recommendedName>
</protein>
<dbReference type="EMBL" id="KI894037">
    <property type="protein sequence ID" value="OBR81511.1"/>
    <property type="molecule type" value="Genomic_DNA"/>
</dbReference>
<accession>A0A1A5ZUN0</accession>
<sequence>MPPKRPNTYASQGSSQRRRLTQVALSDSSEEDDDYNGEVNGQANGAHRNGESSTQPSSGGLKDNEINIRAGQLARFALFQEYKKTLIRRPDIIKNVLPNNARAYNAVFLRAQTILRNTVGCELVEVRPRGKGAAQNGEVQATQNGGKDKGKGRARQNGNNEEDENDDEAAPTQSKKSESDTNAYILRSILPPRLLAAMSNPSPLPLEPEAEDAAGEDFGALLAWDKGDGTSSGHIALLGIRTVILAIVMTMGRVIADDVLHAYLRRLNLKRDTILPYSSPDSKEPYLTLDKYLDLLAKQNYLEKVRIPGHGHGEGGDTFEWKWGQREVEFSEKDAATFIEQITLGEEDEESSSEEEDQDRDRDRRRRRNGQEKVDRKAKRNKLKADIAKAAGGELTGKDW</sequence>
<feature type="domain" description="MAGE" evidence="2">
    <location>
        <begin position="66"/>
        <end position="130"/>
    </location>
</feature>
<dbReference type="VEuPathDB" id="FungiDB:I303_08281"/>
<evidence type="ECO:0000259" key="2">
    <source>
        <dbReference type="PROSITE" id="PS50838"/>
    </source>
</evidence>
<feature type="compositionally biased region" description="Acidic residues" evidence="1">
    <location>
        <begin position="345"/>
        <end position="358"/>
    </location>
</feature>
<feature type="compositionally biased region" description="Acidic residues" evidence="1">
    <location>
        <begin position="160"/>
        <end position="169"/>
    </location>
</feature>
<dbReference type="PROSITE" id="PS50838">
    <property type="entry name" value="MAGE"/>
    <property type="match status" value="1"/>
</dbReference>
<dbReference type="PANTHER" id="PTHR11736">
    <property type="entry name" value="MELANOMA-ASSOCIATED ANTIGEN MAGE ANTIGEN"/>
    <property type="match status" value="1"/>
</dbReference>
<evidence type="ECO:0000256" key="1">
    <source>
        <dbReference type="SAM" id="MobiDB-lite"/>
    </source>
</evidence>
<dbReference type="SMART" id="SM01373">
    <property type="entry name" value="MAGE"/>
    <property type="match status" value="1"/>
</dbReference>
<feature type="region of interest" description="Disordered" evidence="1">
    <location>
        <begin position="342"/>
        <end position="400"/>
    </location>
</feature>
<dbReference type="OrthoDB" id="1272441at2759"/>
<dbReference type="Gene3D" id="1.10.10.1200">
    <property type="entry name" value="MAGE homology domain, winged helix WH1 motif"/>
    <property type="match status" value="1"/>
</dbReference>
<proteinExistence type="predicted"/>
<dbReference type="InterPro" id="IPR041899">
    <property type="entry name" value="MAGE_WH2"/>
</dbReference>
<gene>
    <name evidence="3" type="ORF">I303_08281</name>
</gene>
<dbReference type="InterPro" id="IPR037445">
    <property type="entry name" value="MAGE"/>
</dbReference>
<evidence type="ECO:0000313" key="3">
    <source>
        <dbReference type="EMBL" id="OBR81511.1"/>
    </source>
</evidence>
<feature type="region of interest" description="Disordered" evidence="1">
    <location>
        <begin position="129"/>
        <end position="182"/>
    </location>
</feature>
<organism evidence="3">
    <name type="scientific">Kwoniella dejecticola CBS 10117</name>
    <dbReference type="NCBI Taxonomy" id="1296121"/>
    <lineage>
        <taxon>Eukaryota</taxon>
        <taxon>Fungi</taxon>
        <taxon>Dikarya</taxon>
        <taxon>Basidiomycota</taxon>
        <taxon>Agaricomycotina</taxon>
        <taxon>Tremellomycetes</taxon>
        <taxon>Tremellales</taxon>
        <taxon>Cryptococcaceae</taxon>
        <taxon>Kwoniella</taxon>
    </lineage>
</organism>
<dbReference type="GO" id="GO:0005634">
    <property type="term" value="C:nucleus"/>
    <property type="evidence" value="ECO:0007669"/>
    <property type="project" value="TreeGrafter"/>
</dbReference>
<dbReference type="InterPro" id="IPR002190">
    <property type="entry name" value="MHD_dom"/>
</dbReference>
<dbReference type="GO" id="GO:0006281">
    <property type="term" value="P:DNA repair"/>
    <property type="evidence" value="ECO:0007669"/>
    <property type="project" value="TreeGrafter"/>
</dbReference>
<dbReference type="STRING" id="1296121.A0A1A5ZUN0"/>
<dbReference type="InterPro" id="IPR041898">
    <property type="entry name" value="MAGE_WH1"/>
</dbReference>